<dbReference type="EMBL" id="FZOW01000003">
    <property type="protein sequence ID" value="SNS57796.1"/>
    <property type="molecule type" value="Genomic_DNA"/>
</dbReference>
<organism evidence="2 3">
    <name type="scientific">Rhodococcoides kyotonense</name>
    <dbReference type="NCBI Taxonomy" id="398843"/>
    <lineage>
        <taxon>Bacteria</taxon>
        <taxon>Bacillati</taxon>
        <taxon>Actinomycetota</taxon>
        <taxon>Actinomycetes</taxon>
        <taxon>Mycobacteriales</taxon>
        <taxon>Nocardiaceae</taxon>
        <taxon>Rhodococcoides</taxon>
    </lineage>
</organism>
<feature type="transmembrane region" description="Helical" evidence="1">
    <location>
        <begin position="91"/>
        <end position="108"/>
    </location>
</feature>
<accession>A0A239FLI8</accession>
<keyword evidence="1" id="KW-0472">Membrane</keyword>
<protein>
    <recommendedName>
        <fullName evidence="4">Holin</fullName>
    </recommendedName>
</protein>
<gene>
    <name evidence="2" type="ORF">SAMN05421642_103360</name>
</gene>
<keyword evidence="1" id="KW-0812">Transmembrane</keyword>
<proteinExistence type="predicted"/>
<keyword evidence="3" id="KW-1185">Reference proteome</keyword>
<dbReference type="InterPro" id="IPR056390">
    <property type="entry name" value="Holin_phage"/>
</dbReference>
<feature type="transmembrane region" description="Helical" evidence="1">
    <location>
        <begin position="68"/>
        <end position="85"/>
    </location>
</feature>
<feature type="transmembrane region" description="Helical" evidence="1">
    <location>
        <begin position="18"/>
        <end position="36"/>
    </location>
</feature>
<feature type="transmembrane region" description="Helical" evidence="1">
    <location>
        <begin position="42"/>
        <end position="61"/>
    </location>
</feature>
<reference evidence="3" key="1">
    <citation type="submission" date="2017-06" db="EMBL/GenBank/DDBJ databases">
        <authorList>
            <person name="Varghese N."/>
            <person name="Submissions S."/>
        </authorList>
    </citation>
    <scope>NUCLEOTIDE SEQUENCE [LARGE SCALE GENOMIC DNA]</scope>
    <source>
        <strain evidence="3">JCM 23211</strain>
    </source>
</reference>
<evidence type="ECO:0000256" key="1">
    <source>
        <dbReference type="SAM" id="Phobius"/>
    </source>
</evidence>
<dbReference type="Proteomes" id="UP000198327">
    <property type="component" value="Unassembled WGS sequence"/>
</dbReference>
<evidence type="ECO:0000313" key="2">
    <source>
        <dbReference type="EMBL" id="SNS57796.1"/>
    </source>
</evidence>
<sequence length="126" mass="12699">MSVLDPVRSSIPASARQRFYDVSTAVVGALVLWGAVDGATAALWTALAVNVITLLFALLYASTTLRQAFYTVVVAASGLLGAYGIASDVQLAGVIAVVAALLGTAVAGSNTPALEAVQTGPDSFEA</sequence>
<evidence type="ECO:0000313" key="3">
    <source>
        <dbReference type="Proteomes" id="UP000198327"/>
    </source>
</evidence>
<name>A0A239FLI8_9NOCA</name>
<dbReference type="RefSeq" id="WP_217899929.1">
    <property type="nucleotide sequence ID" value="NZ_FZOW01000003.1"/>
</dbReference>
<dbReference type="Pfam" id="PF23809">
    <property type="entry name" value="Phage_holin_9"/>
    <property type="match status" value="1"/>
</dbReference>
<keyword evidence="1" id="KW-1133">Transmembrane helix</keyword>
<evidence type="ECO:0008006" key="4">
    <source>
        <dbReference type="Google" id="ProtNLM"/>
    </source>
</evidence>
<dbReference type="AlphaFoldDB" id="A0A239FLI8"/>